<evidence type="ECO:0000256" key="23">
    <source>
        <dbReference type="ARBA" id="ARBA00023242"/>
    </source>
</evidence>
<feature type="compositionally biased region" description="Basic and acidic residues" evidence="31">
    <location>
        <begin position="2075"/>
        <end position="2098"/>
    </location>
</feature>
<dbReference type="FunCoup" id="A0A1Z5TUM9">
    <property type="interactions" value="837"/>
</dbReference>
<keyword evidence="18" id="KW-0408">Iron</keyword>
<dbReference type="VEuPathDB" id="FungiDB:BTJ68_00300"/>
<evidence type="ECO:0000256" key="14">
    <source>
        <dbReference type="ARBA" id="ARBA00022801"/>
    </source>
</evidence>
<dbReference type="SMART" id="SM00488">
    <property type="entry name" value="DEXDc2"/>
    <property type="match status" value="1"/>
</dbReference>
<dbReference type="GO" id="GO:0051082">
    <property type="term" value="F:unfolded protein binding"/>
    <property type="evidence" value="ECO:0007669"/>
    <property type="project" value="TreeGrafter"/>
</dbReference>
<dbReference type="Pfam" id="PF06427">
    <property type="entry name" value="UDP-g_GGTase"/>
    <property type="match status" value="1"/>
</dbReference>
<dbReference type="InterPro" id="IPR040497">
    <property type="entry name" value="Glyco_transf_24"/>
</dbReference>
<dbReference type="Pfam" id="PF18403">
    <property type="entry name" value="Thioredoxin_15"/>
    <property type="match status" value="1"/>
</dbReference>
<dbReference type="PROSITE" id="PS51193">
    <property type="entry name" value="HELICASE_ATP_BIND_2"/>
    <property type="match status" value="1"/>
</dbReference>
<dbReference type="UniPathway" id="UPA00378"/>
<dbReference type="CDD" id="cd06432">
    <property type="entry name" value="GT8_HUGT1_C_like"/>
    <property type="match status" value="1"/>
</dbReference>
<dbReference type="GO" id="GO:0036503">
    <property type="term" value="P:ERAD pathway"/>
    <property type="evidence" value="ECO:0007669"/>
    <property type="project" value="TreeGrafter"/>
</dbReference>
<dbReference type="GO" id="GO:0051536">
    <property type="term" value="F:iron-sulfur cluster binding"/>
    <property type="evidence" value="ECO:0007669"/>
    <property type="project" value="UniProtKB-KW"/>
</dbReference>
<dbReference type="STRING" id="1157616.A0A1Z5TUM9"/>
<dbReference type="GO" id="GO:0003980">
    <property type="term" value="F:UDP-glucose:glycoprotein glucosyltransferase activity"/>
    <property type="evidence" value="ECO:0007669"/>
    <property type="project" value="InterPro"/>
</dbReference>
<dbReference type="InterPro" id="IPR013020">
    <property type="entry name" value="Rad3/Chl1-like"/>
</dbReference>
<evidence type="ECO:0000256" key="27">
    <source>
        <dbReference type="ARBA" id="ARBA00044998"/>
    </source>
</evidence>
<keyword evidence="10" id="KW-0808">Transferase</keyword>
<comment type="function">
    <text evidence="29">ATP-dependent DNA helicase important for chromosome transmission and normal cell cycle progression in G(2)/M. May have a role in changing DNA topology to allow the loading of proteins involved in maintaining sister chromatid cohesion in the vicinity of the centromeres. Has a specific role in chromosome segregation during meiosis II.</text>
</comment>
<evidence type="ECO:0000256" key="17">
    <source>
        <dbReference type="ARBA" id="ARBA00022840"/>
    </source>
</evidence>
<feature type="compositionally biased region" description="Low complexity" evidence="31">
    <location>
        <begin position="2054"/>
        <end position="2069"/>
    </location>
</feature>
<dbReference type="InterPro" id="IPR040693">
    <property type="entry name" value="UGGT_TRXL_1"/>
</dbReference>
<evidence type="ECO:0000256" key="19">
    <source>
        <dbReference type="ARBA" id="ARBA00023014"/>
    </source>
</evidence>
<dbReference type="Pfam" id="PF13307">
    <property type="entry name" value="Helicase_C_2"/>
    <property type="match status" value="1"/>
</dbReference>
<evidence type="ECO:0000256" key="28">
    <source>
        <dbReference type="ARBA" id="ARBA00045008"/>
    </source>
</evidence>
<evidence type="ECO:0000256" key="20">
    <source>
        <dbReference type="ARBA" id="ARBA00023125"/>
    </source>
</evidence>
<dbReference type="GO" id="GO:0005524">
    <property type="term" value="F:ATP binding"/>
    <property type="evidence" value="ECO:0007669"/>
    <property type="project" value="UniProtKB-KW"/>
</dbReference>
<evidence type="ECO:0000256" key="1">
    <source>
        <dbReference type="ARBA" id="ARBA00001913"/>
    </source>
</evidence>
<evidence type="ECO:0000256" key="26">
    <source>
        <dbReference type="ARBA" id="ARBA00044969"/>
    </source>
</evidence>
<keyword evidence="22" id="KW-0413">Isomerase</keyword>
<keyword evidence="15" id="KW-0347">Helicase</keyword>
<evidence type="ECO:0000256" key="9">
    <source>
        <dbReference type="ARBA" id="ARBA00017386"/>
    </source>
</evidence>
<evidence type="ECO:0000256" key="24">
    <source>
        <dbReference type="ARBA" id="ARBA00023306"/>
    </source>
</evidence>
<keyword evidence="20" id="KW-0238">DNA-binding</keyword>
<gene>
    <name evidence="33" type="ORF">BTJ68_00300</name>
</gene>
<reference evidence="33 34" key="1">
    <citation type="submission" date="2017-01" db="EMBL/GenBank/DDBJ databases">
        <title>The recent genome duplication of the halophilic yeast Hortaea werneckii: insights from long-read sequencing.</title>
        <authorList>
            <person name="Sinha S."/>
            <person name="Flibotte S."/>
            <person name="Neira M."/>
            <person name="Lenassi M."/>
            <person name="Gostincar C."/>
            <person name="Stajich J.E."/>
            <person name="Nislow C.E."/>
        </authorList>
    </citation>
    <scope>NUCLEOTIDE SEQUENCE [LARGE SCALE GENOMIC DNA]</scope>
    <source>
        <strain evidence="33 34">EXF-2000</strain>
    </source>
</reference>
<feature type="region of interest" description="Disordered" evidence="31">
    <location>
        <begin position="2046"/>
        <end position="2098"/>
    </location>
</feature>
<evidence type="ECO:0000256" key="10">
    <source>
        <dbReference type="ARBA" id="ARBA00022679"/>
    </source>
</evidence>
<dbReference type="InterPro" id="IPR040525">
    <property type="entry name" value="UGGT_TRXL_4"/>
</dbReference>
<dbReference type="Pfam" id="PF06733">
    <property type="entry name" value="DEAD_2"/>
    <property type="match status" value="1"/>
</dbReference>
<keyword evidence="13" id="KW-0547">Nucleotide-binding</keyword>
<evidence type="ECO:0000313" key="33">
    <source>
        <dbReference type="EMBL" id="OTA39737.1"/>
    </source>
</evidence>
<evidence type="ECO:0000256" key="7">
    <source>
        <dbReference type="ARBA" id="ARBA00008435"/>
    </source>
</evidence>
<dbReference type="GO" id="GO:0005788">
    <property type="term" value="C:endoplasmic reticulum lumen"/>
    <property type="evidence" value="ECO:0007669"/>
    <property type="project" value="UniProtKB-SubCell"/>
</dbReference>
<dbReference type="Gene3D" id="3.40.50.300">
    <property type="entry name" value="P-loop containing nucleotide triphosphate hydrolases"/>
    <property type="match status" value="3"/>
</dbReference>
<dbReference type="Proteomes" id="UP000194280">
    <property type="component" value="Unassembled WGS sequence"/>
</dbReference>
<evidence type="ECO:0000256" key="5">
    <source>
        <dbReference type="ARBA" id="ARBA00004922"/>
    </source>
</evidence>
<evidence type="ECO:0000256" key="22">
    <source>
        <dbReference type="ARBA" id="ARBA00023235"/>
    </source>
</evidence>
<dbReference type="InterPro" id="IPR040692">
    <property type="entry name" value="UGGT_TRXL_3"/>
</dbReference>
<keyword evidence="24" id="KW-0131">Cell cycle</keyword>
<evidence type="ECO:0000256" key="18">
    <source>
        <dbReference type="ARBA" id="ARBA00023004"/>
    </source>
</evidence>
<dbReference type="Pfam" id="PF18404">
    <property type="entry name" value="Glyco_transf_24"/>
    <property type="match status" value="1"/>
</dbReference>
<keyword evidence="19" id="KW-0411">Iron-sulfur</keyword>
<comment type="subcellular location">
    <subcellularLocation>
        <location evidence="4">Endoplasmic reticulum lumen</location>
    </subcellularLocation>
    <subcellularLocation>
        <location evidence="3">Nucleus</location>
    </subcellularLocation>
</comment>
<dbReference type="GO" id="GO:0003677">
    <property type="term" value="F:DNA binding"/>
    <property type="evidence" value="ECO:0007669"/>
    <property type="project" value="UniProtKB-KW"/>
</dbReference>
<evidence type="ECO:0000256" key="29">
    <source>
        <dbReference type="ARBA" id="ARBA00045702"/>
    </source>
</evidence>
<evidence type="ECO:0000256" key="6">
    <source>
        <dbReference type="ARBA" id="ARBA00006351"/>
    </source>
</evidence>
<dbReference type="InterPro" id="IPR014013">
    <property type="entry name" value="Helic_SF1/SF2_ATP-bd_DinG/Rad3"/>
</dbReference>
<keyword evidence="23" id="KW-0539">Nucleus</keyword>
<dbReference type="Pfam" id="PF18400">
    <property type="entry name" value="Thioredoxin_12"/>
    <property type="match status" value="1"/>
</dbReference>
<dbReference type="EC" id="5.6.2.3" evidence="26"/>
<evidence type="ECO:0000256" key="31">
    <source>
        <dbReference type="SAM" id="MobiDB-lite"/>
    </source>
</evidence>
<dbReference type="FunFam" id="3.40.50.300:FF:002774">
    <property type="entry name" value="ATP-dependent DNA helicase chl1"/>
    <property type="match status" value="1"/>
</dbReference>
<dbReference type="Pfam" id="PF18401">
    <property type="entry name" value="Thioredoxin_13"/>
    <property type="match status" value="1"/>
</dbReference>
<feature type="domain" description="Helicase ATP-binding" evidence="32">
    <location>
        <begin position="1"/>
        <end position="398"/>
    </location>
</feature>
<keyword evidence="16" id="KW-0256">Endoplasmic reticulum</keyword>
<comment type="cofactor">
    <cofactor evidence="1">
        <name>Ca(2+)</name>
        <dbReference type="ChEBI" id="CHEBI:29108"/>
    </cofactor>
</comment>
<evidence type="ECO:0000256" key="25">
    <source>
        <dbReference type="ARBA" id="ARBA00029709"/>
    </source>
</evidence>
<evidence type="ECO:0000256" key="16">
    <source>
        <dbReference type="ARBA" id="ARBA00022824"/>
    </source>
</evidence>
<comment type="pathway">
    <text evidence="5">Protein modification; protein glycosylation.</text>
</comment>
<dbReference type="InterPro" id="IPR006555">
    <property type="entry name" value="ATP-dep_Helicase_C"/>
</dbReference>
<dbReference type="InParanoid" id="A0A1Z5TUM9"/>
<dbReference type="Gene3D" id="3.90.550.10">
    <property type="entry name" value="Spore Coat Polysaccharide Biosynthesis Protein SpsA, Chain A"/>
    <property type="match status" value="1"/>
</dbReference>
<keyword evidence="14" id="KW-0378">Hydrolase</keyword>
<evidence type="ECO:0000256" key="8">
    <source>
        <dbReference type="ARBA" id="ARBA00016387"/>
    </source>
</evidence>
<comment type="catalytic activity">
    <reaction evidence="30">
        <text>ATP + H2O = ADP + phosphate + H(+)</text>
        <dbReference type="Rhea" id="RHEA:13065"/>
        <dbReference type="ChEBI" id="CHEBI:15377"/>
        <dbReference type="ChEBI" id="CHEBI:15378"/>
        <dbReference type="ChEBI" id="CHEBI:30616"/>
        <dbReference type="ChEBI" id="CHEBI:43474"/>
        <dbReference type="ChEBI" id="CHEBI:456216"/>
        <dbReference type="EC" id="5.6.2.3"/>
    </reaction>
</comment>
<keyword evidence="11" id="KW-0479">Metal-binding</keyword>
<dbReference type="InterPro" id="IPR009448">
    <property type="entry name" value="UDP-g_GGtrans"/>
</dbReference>
<protein>
    <recommendedName>
        <fullName evidence="9">ATP-dependent DNA helicase CHL1</fullName>
        <ecNumber evidence="26">5.6.2.3</ecNumber>
    </recommendedName>
    <alternativeName>
        <fullName evidence="8">ATP-dependent DNA helicase chl1</fullName>
    </alternativeName>
    <alternativeName>
        <fullName evidence="25">Chromosome loss protein 1</fullName>
    </alternativeName>
    <alternativeName>
        <fullName evidence="27 28">DNA 5'-3' helicase CHL1</fullName>
    </alternativeName>
</protein>
<name>A0A1Z5TUM9_HORWE</name>
<evidence type="ECO:0000256" key="30">
    <source>
        <dbReference type="ARBA" id="ARBA00048954"/>
    </source>
</evidence>
<dbReference type="SUPFAM" id="SSF53448">
    <property type="entry name" value="Nucleotide-diphospho-sugar transferases"/>
    <property type="match status" value="1"/>
</dbReference>
<dbReference type="PANTHER" id="PTHR11226">
    <property type="entry name" value="UDP-GLUCOSE GLYCOPROTEIN:GLUCOSYLTRANSFERASE"/>
    <property type="match status" value="1"/>
</dbReference>
<dbReference type="GO" id="GO:0016818">
    <property type="term" value="F:hydrolase activity, acting on acid anhydrides, in phosphorus-containing anhydrides"/>
    <property type="evidence" value="ECO:0007669"/>
    <property type="project" value="InterPro"/>
</dbReference>
<keyword evidence="17" id="KW-0067">ATP-binding</keyword>
<evidence type="ECO:0000259" key="32">
    <source>
        <dbReference type="PROSITE" id="PS51193"/>
    </source>
</evidence>
<dbReference type="FunFam" id="3.90.550.10:FF:000065">
    <property type="entry name" value="UDP-glucose:glycoprotein glucosyltransferase, putative"/>
    <property type="match status" value="1"/>
</dbReference>
<dbReference type="InterPro" id="IPR006554">
    <property type="entry name" value="Helicase-like_DEXD_c2"/>
</dbReference>
<dbReference type="GO" id="GO:0005634">
    <property type="term" value="C:nucleus"/>
    <property type="evidence" value="ECO:0007669"/>
    <property type="project" value="UniProtKB-SubCell"/>
</dbReference>
<evidence type="ECO:0000256" key="12">
    <source>
        <dbReference type="ARBA" id="ARBA00022729"/>
    </source>
</evidence>
<dbReference type="InterPro" id="IPR040694">
    <property type="entry name" value="UGGT_TRXL_2"/>
</dbReference>
<keyword evidence="12" id="KW-0732">Signal</keyword>
<dbReference type="GO" id="GO:0046872">
    <property type="term" value="F:metal ion binding"/>
    <property type="evidence" value="ECO:0007669"/>
    <property type="project" value="UniProtKB-KW"/>
</dbReference>
<dbReference type="InterPro" id="IPR029044">
    <property type="entry name" value="Nucleotide-diphossugar_trans"/>
</dbReference>
<keyword evidence="21" id="KW-0325">Glycoprotein</keyword>
<organism evidence="33 34">
    <name type="scientific">Hortaea werneckii EXF-2000</name>
    <dbReference type="NCBI Taxonomy" id="1157616"/>
    <lineage>
        <taxon>Eukaryota</taxon>
        <taxon>Fungi</taxon>
        <taxon>Dikarya</taxon>
        <taxon>Ascomycota</taxon>
        <taxon>Pezizomycotina</taxon>
        <taxon>Dothideomycetes</taxon>
        <taxon>Dothideomycetidae</taxon>
        <taxon>Mycosphaerellales</taxon>
        <taxon>Teratosphaeriaceae</taxon>
        <taxon>Hortaea</taxon>
    </lineage>
</organism>
<evidence type="ECO:0000256" key="11">
    <source>
        <dbReference type="ARBA" id="ARBA00022723"/>
    </source>
</evidence>
<evidence type="ECO:0000256" key="13">
    <source>
        <dbReference type="ARBA" id="ARBA00022741"/>
    </source>
</evidence>
<dbReference type="GO" id="GO:0043139">
    <property type="term" value="F:5'-3' DNA helicase activity"/>
    <property type="evidence" value="ECO:0007669"/>
    <property type="project" value="UniProtKB-EC"/>
</dbReference>
<dbReference type="PANTHER" id="PTHR11226:SF0">
    <property type="entry name" value="UDP-GLUCOSE:GLYCOPROTEIN GLUCOSYLTRANSFERASE"/>
    <property type="match status" value="1"/>
</dbReference>
<proteinExistence type="inferred from homology"/>
<dbReference type="NCBIfam" id="TIGR00604">
    <property type="entry name" value="rad3"/>
    <property type="match status" value="1"/>
</dbReference>
<keyword evidence="34" id="KW-1185">Reference proteome</keyword>
<comment type="similarity">
    <text evidence="7">Belongs to the DEAD box helicase family. DEAH subfamily. DDX11/CHL1 sub-subfamily.</text>
</comment>
<accession>A0A1Z5TUM9</accession>
<dbReference type="InterPro" id="IPR027417">
    <property type="entry name" value="P-loop_NTPase"/>
</dbReference>
<comment type="cofactor">
    <cofactor evidence="2">
        <name>[4Fe-4S] cluster</name>
        <dbReference type="ChEBI" id="CHEBI:49883"/>
    </cofactor>
</comment>
<dbReference type="OrthoDB" id="27683at2759"/>
<dbReference type="EMBL" id="MUNK01000002">
    <property type="protein sequence ID" value="OTA39737.1"/>
    <property type="molecule type" value="Genomic_DNA"/>
</dbReference>
<evidence type="ECO:0000256" key="15">
    <source>
        <dbReference type="ARBA" id="ARBA00022806"/>
    </source>
</evidence>
<comment type="caution">
    <text evidence="33">The sequence shown here is derived from an EMBL/GenBank/DDBJ whole genome shotgun (WGS) entry which is preliminary data.</text>
</comment>
<dbReference type="Pfam" id="PF18402">
    <property type="entry name" value="Thioredoxin_14"/>
    <property type="match status" value="1"/>
</dbReference>
<evidence type="ECO:0000256" key="21">
    <source>
        <dbReference type="ARBA" id="ARBA00023180"/>
    </source>
</evidence>
<dbReference type="GO" id="GO:0018279">
    <property type="term" value="P:protein N-linked glycosylation via asparagine"/>
    <property type="evidence" value="ECO:0007669"/>
    <property type="project" value="TreeGrafter"/>
</dbReference>
<sequence>MEAMYECIEDKKVGIFESPTGTGKSLSLICSSLTWLREHKRKAFDEAVAAVEIDDDEPEWMANAARDSRKLEIRQMRDDFEKRLQAVREHEQKIREKAAKNEPLAKRRKVAVDEPEDLLGDDEQFLLDDYDSDDEHAKDSKSGVSGYSAETTKLMEQLGMLQKRHNEQVQEEAPEELKIFFCSRTHSQLSQFVGELQRVKLPPALPSDTSNPGGPDDTIEHLKQLSLGSRKNLCINPRVSRLNNQTAINERCIELQQGSIPKEQKCQLLPDKEKEDVLIDFRDHALAKVRDIEDLAILGSKLGVCPYYASRPAIKPAEMVTLPYPLLLQKTARDALDISIKDQVVVIDEAHNLMDAIESIHSGQISEAQLKLARESLMIYLQRFRNRLKGSNRVYVTQVVRVIDSILSFTSSLSAETSRDGTLGPSQLLSGKGVDQINLAKLVRYISDSKLARKVQGYVASIAKDEGGTSEKQKAAASMPDVPTLTHVQNFLMTLMNPSKEGRFFWSKDGGTTYIRYMLLDPSEHFREIVEDARAVILAGGTMSPMDDCRRHLFPYLSSVTTFSCGHLIPSSNLLVRAVTADVDGPLEFSYKSRNTRSMERIGRALLAIAPHVKGGLVVFFPSYGFLEAVLVCWKHQSMIAKLESIMPMFSDDRGGSADATFKDYSEAATRGKGAILLSVIGGKLSEDMTEASAQKVDSVTGRVHELPFDRVLGDLDNVKPSVLYADITSDSFKKFHKTISKTAREGKTSYRVRYVPPKVATPVPLTVSGYGVELALKRTDYIVIDDRQAEEEQKDGTVPATEATLTEEEVADLRPLSSSELLRLGLKAASFVLSSDTPFDTLLRLSQDFPKHSGSIAATNVSKDFLQEHRENRETLLPPGFNVLWINGVQIMGRDVDAYSLLKHLRRERKMIGGVRELGLSGPEAIDLLSHEAITASSADQEVQRYDWRDENEGGNVIMWLNDIEKDKRYAEWPGTVNALLVRTYPGQLPSCRRNIHHVVLPVDFSDYKDVAVVVEQVQNFVRRKIPIKFGLIPLFHTQEGEQQAKLVYYLLDRYGLTVALDYLGKSIIGSGRKFGAPQEKFFEAAIADRTLRSNKEQLPFNDVVTSDEFGARLKGAESYMSRLGAGSTKPPILLNGAPIEHTDDWLQVMSQRVSIDLRIVQQAIFEETMGEDDYLPEIFLAKAVLRRNPIIVPEDDKDIRHLDLGELPFASLHSLSADPDAIERELVHLTVAADFNQPEGFEQLMEALIFKQQHDNVELAVLPTGGSGKVTARLGLDQDGQVSTDKLASLLAVYDMLSSNAKASGADGAESEASKQDTQLNLAARRSVYRQMLNAANEDTTAGGGQRAASLSSAYKTIAAAAGLEANQEALILNGRLVGPFSSNASVEMEDLEALLEYERKKRLLPTALAIDDLQIRDKASSPLAFARISNLIALSQVSDIPEGFFEAAPTLRTDVFKKFNSSHTAIKTGDMSSASVQIVSAIDPASELAQRWVPIIKALSELDGVATILFLNPKDRLEELPVKRFYRYVLDSKPTFSTDGSLESSIARFSGLPAEALLNIGMDLPPSWLVAPKESIHDLDNIKLSAVKPGSDIEAVYELQHVLIEGHSRDTTLGIPPRGTQLVLGTDADSHFADTIVMANLGYFQFKANPGVYRLALQKGRSEEIFQIDSAGTNGYKPRPGDNFTEMALMSFRGATLYPRLSRKPGMEEEDVLEAAKSTLDHFADGADQLLAQVGINGLKASKYMSKAAKLGSSLFAGSDSKQSAGTVEPHADINIFSVASGHLYERMLNIMMVSVMKHTQHTVKFWFIEQFLSPSFKDFLPVLAKEYGFKYEMVTYKWPHWLRGQKEKQREIWGYKILYLDVLFPLDLDKVIFVDADQIVRTDMYELVQHDLQGAPYGFTPMCDSRTEMEGFRFWKQGYWKNFLRGLPYHISALYVVDLKRFRQIAAGDRLRQQYHQLSADPASLSNLDQDLPNHMQMALPIHSLPQDWLWCETWCSDEALKNAKTIDLCNNPQTKEPKLDRARQQVPEWTLYDDEIAALAKKHKDSEAAGKPVAGDAADAGVQGQEEESVQERLQREDAEKERKKQVHGKDEL</sequence>
<evidence type="ECO:0000256" key="2">
    <source>
        <dbReference type="ARBA" id="ARBA00001966"/>
    </source>
</evidence>
<evidence type="ECO:0000313" key="34">
    <source>
        <dbReference type="Proteomes" id="UP000194280"/>
    </source>
</evidence>
<dbReference type="InterPro" id="IPR010614">
    <property type="entry name" value="RAD3-like_helicase_DEAD"/>
</dbReference>
<evidence type="ECO:0000256" key="3">
    <source>
        <dbReference type="ARBA" id="ARBA00004123"/>
    </source>
</evidence>
<evidence type="ECO:0000256" key="4">
    <source>
        <dbReference type="ARBA" id="ARBA00004319"/>
    </source>
</evidence>
<comment type="similarity">
    <text evidence="6">Belongs to the glycosyltransferase 8 family.</text>
</comment>